<evidence type="ECO:0000313" key="5">
    <source>
        <dbReference type="Proteomes" id="UP001206925"/>
    </source>
</evidence>
<reference evidence="4" key="1">
    <citation type="submission" date="2022-06" db="EMBL/GenBank/DDBJ databases">
        <title>Uncovering the hologenomic basis of an extraordinary plant invasion.</title>
        <authorList>
            <person name="Bieker V.C."/>
            <person name="Martin M.D."/>
            <person name="Gilbert T."/>
            <person name="Hodgins K."/>
            <person name="Battlay P."/>
            <person name="Petersen B."/>
            <person name="Wilson J."/>
        </authorList>
    </citation>
    <scope>NUCLEOTIDE SEQUENCE</scope>
    <source>
        <strain evidence="4">AA19_3_7</strain>
        <tissue evidence="4">Leaf</tissue>
    </source>
</reference>
<dbReference type="Gene3D" id="3.20.20.80">
    <property type="entry name" value="Glycosidases"/>
    <property type="match status" value="2"/>
</dbReference>
<dbReference type="AlphaFoldDB" id="A0AAD5C0H2"/>
<dbReference type="EMBL" id="JAMZMK010010387">
    <property type="protein sequence ID" value="KAI7731781.1"/>
    <property type="molecule type" value="Genomic_DNA"/>
</dbReference>
<dbReference type="FunFam" id="3.20.20.80:FF:000041">
    <property type="entry name" value="Beta-glucosidase 7"/>
    <property type="match status" value="1"/>
</dbReference>
<comment type="similarity">
    <text evidence="1 3">Belongs to the glycosyl hydrolase 1 family.</text>
</comment>
<protein>
    <submittedName>
        <fullName evidence="4">Uncharacterized protein</fullName>
    </submittedName>
</protein>
<dbReference type="Pfam" id="PF00232">
    <property type="entry name" value="Glyco_hydro_1"/>
    <property type="match status" value="2"/>
</dbReference>
<dbReference type="InterPro" id="IPR001360">
    <property type="entry name" value="Glyco_hydro_1"/>
</dbReference>
<evidence type="ECO:0000256" key="1">
    <source>
        <dbReference type="ARBA" id="ARBA00010838"/>
    </source>
</evidence>
<keyword evidence="2" id="KW-0378">Hydrolase</keyword>
<dbReference type="PANTHER" id="PTHR10353">
    <property type="entry name" value="GLYCOSYL HYDROLASE"/>
    <property type="match status" value="1"/>
</dbReference>
<organism evidence="4 5">
    <name type="scientific">Ambrosia artemisiifolia</name>
    <name type="common">Common ragweed</name>
    <dbReference type="NCBI Taxonomy" id="4212"/>
    <lineage>
        <taxon>Eukaryota</taxon>
        <taxon>Viridiplantae</taxon>
        <taxon>Streptophyta</taxon>
        <taxon>Embryophyta</taxon>
        <taxon>Tracheophyta</taxon>
        <taxon>Spermatophyta</taxon>
        <taxon>Magnoliopsida</taxon>
        <taxon>eudicotyledons</taxon>
        <taxon>Gunneridae</taxon>
        <taxon>Pentapetalae</taxon>
        <taxon>asterids</taxon>
        <taxon>campanulids</taxon>
        <taxon>Asterales</taxon>
        <taxon>Asteraceae</taxon>
        <taxon>Asteroideae</taxon>
        <taxon>Heliantheae alliance</taxon>
        <taxon>Heliantheae</taxon>
        <taxon>Ambrosia</taxon>
    </lineage>
</organism>
<evidence type="ECO:0000256" key="2">
    <source>
        <dbReference type="ARBA" id="ARBA00022801"/>
    </source>
</evidence>
<evidence type="ECO:0000256" key="3">
    <source>
        <dbReference type="RuleBase" id="RU003690"/>
    </source>
</evidence>
<dbReference type="InterPro" id="IPR033132">
    <property type="entry name" value="GH_1_N_CS"/>
</dbReference>
<proteinExistence type="inferred from homology"/>
<sequence>ISFLPNNYNHDPDIKRHDFPHDFMFGVGTSAYQIEGAWNADGKGLQIWDCFSLRHPEMITNGSNACVTIDSYHKMKEDVRLLKNMGVKYYRFSISWSRILPGGKVSMGKNLEGINYYNKLIDELKANHIEPFVTLFHWDLPNALEEEYMGFLSCKIVDDFVNYAEICFWEFGDRVKNWVTINEPYRFTYAGYVTGKFAPGRGGENQDGDPETEPYIVAYNLLNCHAAVYRKYQEDFKDVQKGKVGITLDVNCFKPFRGKDDDKTVEYAYDFMFGLFMEPLTNGNWPNNVQNFATTPTHHHPQGRYLPIFTNDQKNKLMQSYDFLGINYYTANYAKSLEDPTSSHPAPGFLSDCHYEASGKDPYGKTIGEEAFPGSWVYLCAHELVGLLDHIKKKYKVEKYIVITENGAPDKNDDKKTYEEVRDDAFRLKYIKWHLEAIRRVNSYTTLNIFLVLTTNYHHLYSVRLLTSELGTKPLVMGYFVWSFTDSFEWGSGYTLRFGMNYVDYKNNLQRYPKKSALWFKKFLSEDKLLVEPRKRSLTNVEQEDEAVNGAPVKAAQAIEVVQKLKKAKA</sequence>
<evidence type="ECO:0000313" key="4">
    <source>
        <dbReference type="EMBL" id="KAI7731781.1"/>
    </source>
</evidence>
<dbReference type="Proteomes" id="UP001206925">
    <property type="component" value="Unassembled WGS sequence"/>
</dbReference>
<dbReference type="GO" id="GO:0008422">
    <property type="term" value="F:beta-glucosidase activity"/>
    <property type="evidence" value="ECO:0007669"/>
    <property type="project" value="TreeGrafter"/>
</dbReference>
<name>A0AAD5C0H2_AMBAR</name>
<dbReference type="PROSITE" id="PS00653">
    <property type="entry name" value="GLYCOSYL_HYDROL_F1_2"/>
    <property type="match status" value="1"/>
</dbReference>
<dbReference type="GO" id="GO:0005975">
    <property type="term" value="P:carbohydrate metabolic process"/>
    <property type="evidence" value="ECO:0007669"/>
    <property type="project" value="InterPro"/>
</dbReference>
<keyword evidence="5" id="KW-1185">Reference proteome</keyword>
<dbReference type="SUPFAM" id="SSF51445">
    <property type="entry name" value="(Trans)glycosidases"/>
    <property type="match status" value="1"/>
</dbReference>
<dbReference type="InterPro" id="IPR017853">
    <property type="entry name" value="GH"/>
</dbReference>
<feature type="non-terminal residue" evidence="4">
    <location>
        <position position="1"/>
    </location>
</feature>
<comment type="caution">
    <text evidence="4">The sequence shown here is derived from an EMBL/GenBank/DDBJ whole genome shotgun (WGS) entry which is preliminary data.</text>
</comment>
<dbReference type="PANTHER" id="PTHR10353:SF246">
    <property type="entry name" value="3-ALPHA-(S)-STRICTOSIDINE BETA-GLUCOSIDASE"/>
    <property type="match status" value="1"/>
</dbReference>
<accession>A0AAD5C0H2</accession>
<dbReference type="PRINTS" id="PR00131">
    <property type="entry name" value="GLHYDRLASE1"/>
</dbReference>
<gene>
    <name evidence="4" type="ORF">M8C21_009176</name>
</gene>